<evidence type="ECO:0000313" key="1">
    <source>
        <dbReference type="EMBL" id="EPR39684.1"/>
    </source>
</evidence>
<accession>S7UZQ1</accession>
<comment type="caution">
    <text evidence="1">The sequence shown here is derived from an EMBL/GenBank/DDBJ whole genome shotgun (WGS) entry which is preliminary data.</text>
</comment>
<reference evidence="1 2" key="1">
    <citation type="journal article" date="2013" name="Genome Announc.">
        <title>Draft genome sequences for three mercury-methylating, sulfate-reducing bacteria.</title>
        <authorList>
            <person name="Brown S.D."/>
            <person name="Hurt R.A.Jr."/>
            <person name="Gilmour C.C."/>
            <person name="Elias D.A."/>
        </authorList>
    </citation>
    <scope>NUCLEOTIDE SEQUENCE [LARGE SCALE GENOMIC DNA]</scope>
    <source>
        <strain evidence="1 2">DSM 2059</strain>
    </source>
</reference>
<protein>
    <submittedName>
        <fullName evidence="1">Uncharacterized protein</fullName>
    </submittedName>
</protein>
<name>S7UZQ1_DESML</name>
<dbReference type="EMBL" id="ATHJ01000088">
    <property type="protein sequence ID" value="EPR39684.1"/>
    <property type="molecule type" value="Genomic_DNA"/>
</dbReference>
<proteinExistence type="predicted"/>
<dbReference type="Proteomes" id="UP000014977">
    <property type="component" value="Unassembled WGS sequence"/>
</dbReference>
<evidence type="ECO:0000313" key="2">
    <source>
        <dbReference type="Proteomes" id="UP000014977"/>
    </source>
</evidence>
<gene>
    <name evidence="1" type="ORF">dsmv_2532</name>
</gene>
<organism evidence="1 2">
    <name type="scientific">Desulfococcus multivorans DSM 2059</name>
    <dbReference type="NCBI Taxonomy" id="1121405"/>
    <lineage>
        <taxon>Bacteria</taxon>
        <taxon>Pseudomonadati</taxon>
        <taxon>Thermodesulfobacteriota</taxon>
        <taxon>Desulfobacteria</taxon>
        <taxon>Desulfobacterales</taxon>
        <taxon>Desulfococcaceae</taxon>
        <taxon>Desulfococcus</taxon>
    </lineage>
</organism>
<keyword evidence="2" id="KW-1185">Reference proteome</keyword>
<dbReference type="AlphaFoldDB" id="S7UZQ1"/>
<sequence>MIKTAAVLETLHRAETFGIHVDTAPQVDMVRLMARKNEILAIQAKGILDLSVEDGNDFPGRPLTRPPRDAGQTIFGLLTFFRSQALILNDLSWTPGLK</sequence>